<keyword evidence="3" id="KW-1185">Reference proteome</keyword>
<dbReference type="Gene3D" id="3.30.230.10">
    <property type="match status" value="1"/>
</dbReference>
<reference evidence="2 3" key="1">
    <citation type="journal article" date="2013" name="Nat. Commun.">
        <title>Genome analysis reveals insights into physiology and longevity of the Brandt's bat Myotis brandtii.</title>
        <authorList>
            <person name="Seim I."/>
            <person name="Fang X."/>
            <person name="Xiong Z."/>
            <person name="Lobanov A.V."/>
            <person name="Huang Z."/>
            <person name="Ma S."/>
            <person name="Feng Y."/>
            <person name="Turanov A.A."/>
            <person name="Zhu Y."/>
            <person name="Lenz T.L."/>
            <person name="Gerashchenko M.V."/>
            <person name="Fan D."/>
            <person name="Hee Yim S."/>
            <person name="Yao X."/>
            <person name="Jordan D."/>
            <person name="Xiong Y."/>
            <person name="Ma Y."/>
            <person name="Lyapunov A.N."/>
            <person name="Chen G."/>
            <person name="Kulakova O.I."/>
            <person name="Sun Y."/>
            <person name="Lee S.G."/>
            <person name="Bronson R.T."/>
            <person name="Moskalev A.A."/>
            <person name="Sunyaev S.R."/>
            <person name="Zhang G."/>
            <person name="Krogh A."/>
            <person name="Wang J."/>
            <person name="Gladyshev V.N."/>
        </authorList>
    </citation>
    <scope>NUCLEOTIDE SEQUENCE [LARGE SCALE GENOMIC DNA]</scope>
</reference>
<keyword evidence="2" id="KW-0689">Ribosomal protein</keyword>
<gene>
    <name evidence="2" type="ORF">D623_10013978</name>
</gene>
<dbReference type="InterPro" id="IPR005324">
    <property type="entry name" value="Ribosomal_uS5_C"/>
</dbReference>
<dbReference type="AlphaFoldDB" id="S7N4C3"/>
<dbReference type="InterPro" id="IPR020568">
    <property type="entry name" value="Ribosomal_Su5_D2-typ_SF"/>
</dbReference>
<accession>S7N4C3</accession>
<keyword evidence="2" id="KW-0687">Ribonucleoprotein</keyword>
<protein>
    <submittedName>
        <fullName evidence="2">40S ribosomal protein S2</fullName>
    </submittedName>
</protein>
<dbReference type="InterPro" id="IPR014721">
    <property type="entry name" value="Ribsml_uS5_D2-typ_fold_subgr"/>
</dbReference>
<evidence type="ECO:0000259" key="1">
    <source>
        <dbReference type="Pfam" id="PF03719"/>
    </source>
</evidence>
<dbReference type="Proteomes" id="UP000052978">
    <property type="component" value="Unassembled WGS sequence"/>
</dbReference>
<name>S7N4C3_MYOBR</name>
<organism evidence="2 3">
    <name type="scientific">Myotis brandtii</name>
    <name type="common">Brandt's bat</name>
    <dbReference type="NCBI Taxonomy" id="109478"/>
    <lineage>
        <taxon>Eukaryota</taxon>
        <taxon>Metazoa</taxon>
        <taxon>Chordata</taxon>
        <taxon>Craniata</taxon>
        <taxon>Vertebrata</taxon>
        <taxon>Euteleostomi</taxon>
        <taxon>Mammalia</taxon>
        <taxon>Eutheria</taxon>
        <taxon>Laurasiatheria</taxon>
        <taxon>Chiroptera</taxon>
        <taxon>Yangochiroptera</taxon>
        <taxon>Vespertilionidae</taxon>
        <taxon>Myotis</taxon>
    </lineage>
</organism>
<dbReference type="GO" id="GO:0005840">
    <property type="term" value="C:ribosome"/>
    <property type="evidence" value="ECO:0007669"/>
    <property type="project" value="UniProtKB-KW"/>
</dbReference>
<dbReference type="GO" id="GO:0003735">
    <property type="term" value="F:structural constituent of ribosome"/>
    <property type="evidence" value="ECO:0007669"/>
    <property type="project" value="InterPro"/>
</dbReference>
<dbReference type="GO" id="GO:0006412">
    <property type="term" value="P:translation"/>
    <property type="evidence" value="ECO:0007669"/>
    <property type="project" value="InterPro"/>
</dbReference>
<sequence length="78" mass="8557">MASIDLCYTSARGCTATLGNFARATFDAISKTYSYLTPDLWTETVFTKSPYQKFTDPLVKTHTRASVQRAQAPAVATT</sequence>
<dbReference type="Pfam" id="PF03719">
    <property type="entry name" value="Ribosomal_S5_C"/>
    <property type="match status" value="1"/>
</dbReference>
<proteinExistence type="predicted"/>
<dbReference type="SUPFAM" id="SSF54211">
    <property type="entry name" value="Ribosomal protein S5 domain 2-like"/>
    <property type="match status" value="1"/>
</dbReference>
<evidence type="ECO:0000313" key="2">
    <source>
        <dbReference type="EMBL" id="EPQ10870.1"/>
    </source>
</evidence>
<evidence type="ECO:0000313" key="3">
    <source>
        <dbReference type="Proteomes" id="UP000052978"/>
    </source>
</evidence>
<feature type="domain" description="Small ribosomal subunit protein uS5 C-terminal" evidence="1">
    <location>
        <begin position="1"/>
        <end position="43"/>
    </location>
</feature>
<dbReference type="EMBL" id="KE163107">
    <property type="protein sequence ID" value="EPQ10870.1"/>
    <property type="molecule type" value="Genomic_DNA"/>
</dbReference>